<dbReference type="InterPro" id="IPR017255">
    <property type="entry name" value="AcTrfase_GNAT_prd"/>
</dbReference>
<dbReference type="PIRSF" id="PIRSF037663">
    <property type="entry name" value="Acetyltransf_GNAT_prd"/>
    <property type="match status" value="1"/>
</dbReference>
<feature type="domain" description="N-acetyltransferase" evidence="1">
    <location>
        <begin position="3"/>
        <end position="145"/>
    </location>
</feature>
<dbReference type="InterPro" id="IPR050276">
    <property type="entry name" value="MshD_Acetyltransferase"/>
</dbReference>
<accession>A0ABT0A7B5</accession>
<name>A0ABT0A7B5_9SPHN</name>
<organism evidence="2 3">
    <name type="scientific">Novosphingobium mangrovi</name>
    <name type="common">ex Hu et al. 2023</name>
    <dbReference type="NCBI Taxonomy" id="2930094"/>
    <lineage>
        <taxon>Bacteria</taxon>
        <taxon>Pseudomonadati</taxon>
        <taxon>Pseudomonadota</taxon>
        <taxon>Alphaproteobacteria</taxon>
        <taxon>Sphingomonadales</taxon>
        <taxon>Sphingomonadaceae</taxon>
        <taxon>Novosphingobium</taxon>
    </lineage>
</organism>
<comment type="caution">
    <text evidence="2">The sequence shown here is derived from an EMBL/GenBank/DDBJ whole genome shotgun (WGS) entry which is preliminary data.</text>
</comment>
<dbReference type="Proteomes" id="UP001162802">
    <property type="component" value="Unassembled WGS sequence"/>
</dbReference>
<dbReference type="Gene3D" id="3.40.630.30">
    <property type="match status" value="1"/>
</dbReference>
<reference evidence="2" key="1">
    <citation type="submission" date="2022-03" db="EMBL/GenBank/DDBJ databases">
        <title>Identification of a novel bacterium isolated from mangrove sediments.</title>
        <authorList>
            <person name="Pan X."/>
        </authorList>
    </citation>
    <scope>NUCLEOTIDE SEQUENCE</scope>
    <source>
        <strain evidence="2">B2637</strain>
    </source>
</reference>
<dbReference type="Pfam" id="PF00583">
    <property type="entry name" value="Acetyltransf_1"/>
    <property type="match status" value="1"/>
</dbReference>
<evidence type="ECO:0000259" key="1">
    <source>
        <dbReference type="PROSITE" id="PS51186"/>
    </source>
</evidence>
<dbReference type="CDD" id="cd04301">
    <property type="entry name" value="NAT_SF"/>
    <property type="match status" value="1"/>
</dbReference>
<dbReference type="RefSeq" id="WP_243796184.1">
    <property type="nucleotide sequence ID" value="NZ_JALHAT010000001.1"/>
</dbReference>
<sequence>MSVEVRPARRSDLEAILALEEATFPEETYGEIALRQFIDLFPSRFLVAESANTVAGYALGGIDDGGEGWLLSLGVSPAFQGQGIGTRLLGAVLAALDDAPVIRLTVLPGNDHAVALYEKNGFSTEALRPDYYGPGQDRLVMVRTR</sequence>
<dbReference type="EMBL" id="JALHAT010000001">
    <property type="protein sequence ID" value="MCJ1959079.1"/>
    <property type="molecule type" value="Genomic_DNA"/>
</dbReference>
<proteinExistence type="predicted"/>
<dbReference type="PROSITE" id="PS51186">
    <property type="entry name" value="GNAT"/>
    <property type="match status" value="1"/>
</dbReference>
<keyword evidence="3" id="KW-1185">Reference proteome</keyword>
<dbReference type="InterPro" id="IPR016181">
    <property type="entry name" value="Acyl_CoA_acyltransferase"/>
</dbReference>
<dbReference type="PANTHER" id="PTHR43617">
    <property type="entry name" value="L-AMINO ACID N-ACETYLTRANSFERASE"/>
    <property type="match status" value="1"/>
</dbReference>
<dbReference type="PANTHER" id="PTHR43617:SF20">
    <property type="entry name" value="N-ALPHA-ACETYLTRANSFERASE RIMI"/>
    <property type="match status" value="1"/>
</dbReference>
<evidence type="ECO:0000313" key="3">
    <source>
        <dbReference type="Proteomes" id="UP001162802"/>
    </source>
</evidence>
<dbReference type="InterPro" id="IPR000182">
    <property type="entry name" value="GNAT_dom"/>
</dbReference>
<evidence type="ECO:0000313" key="2">
    <source>
        <dbReference type="EMBL" id="MCJ1959079.1"/>
    </source>
</evidence>
<protein>
    <submittedName>
        <fullName evidence="2">GNAT family N-acetyltransferase</fullName>
    </submittedName>
</protein>
<dbReference type="SUPFAM" id="SSF55729">
    <property type="entry name" value="Acyl-CoA N-acyltransferases (Nat)"/>
    <property type="match status" value="1"/>
</dbReference>
<gene>
    <name evidence="2" type="ORF">MTR65_00090</name>
</gene>